<dbReference type="CDD" id="cd00051">
    <property type="entry name" value="EFh"/>
    <property type="match status" value="1"/>
</dbReference>
<evidence type="ECO:0000256" key="7">
    <source>
        <dbReference type="ARBA" id="ARBA00022884"/>
    </source>
</evidence>
<dbReference type="PANTHER" id="PTHR12381:SF56">
    <property type="entry name" value="B30.2_SPRY DOMAIN-CONTAINING PROTEIN-RELATED"/>
    <property type="match status" value="1"/>
</dbReference>
<dbReference type="EMBL" id="JWZX01001303">
    <property type="protein sequence ID" value="KOO34185.1"/>
    <property type="molecule type" value="Genomic_DNA"/>
</dbReference>
<evidence type="ECO:0000256" key="9">
    <source>
        <dbReference type="PROSITE-ProRule" id="PRU00552"/>
    </source>
</evidence>
<dbReference type="InterPro" id="IPR001870">
    <property type="entry name" value="B30.2/SPRY"/>
</dbReference>
<evidence type="ECO:0000259" key="13">
    <source>
        <dbReference type="PROSITE" id="PS51195"/>
    </source>
</evidence>
<dbReference type="Pfam" id="PF05383">
    <property type="entry name" value="La"/>
    <property type="match status" value="1"/>
</dbReference>
<evidence type="ECO:0000256" key="1">
    <source>
        <dbReference type="ARBA" id="ARBA00022722"/>
    </source>
</evidence>
<keyword evidence="7 8" id="KW-0694">RNA-binding</keyword>
<dbReference type="InterPro" id="IPR006630">
    <property type="entry name" value="La_HTH"/>
</dbReference>
<dbReference type="GO" id="GO:1990904">
    <property type="term" value="C:ribonucleoprotein complex"/>
    <property type="evidence" value="ECO:0007669"/>
    <property type="project" value="InterPro"/>
</dbReference>
<dbReference type="InterPro" id="IPR043136">
    <property type="entry name" value="B30.2/SPRY_sf"/>
</dbReference>
<dbReference type="SMART" id="SM00054">
    <property type="entry name" value="EFh"/>
    <property type="match status" value="2"/>
</dbReference>
<dbReference type="PRINTS" id="PR00302">
    <property type="entry name" value="LUPUSLA"/>
</dbReference>
<dbReference type="InterPro" id="IPR013320">
    <property type="entry name" value="ConA-like_dom_sf"/>
</dbReference>
<keyword evidence="3" id="KW-0378">Hydrolase</keyword>
<dbReference type="PROSITE" id="PS50222">
    <property type="entry name" value="EF_HAND_2"/>
    <property type="match status" value="2"/>
</dbReference>
<comment type="caution">
    <text evidence="14">The sequence shown here is derived from an EMBL/GenBank/DDBJ whole genome shotgun (WGS) entry which is preliminary data.</text>
</comment>
<dbReference type="GO" id="GO:0005634">
    <property type="term" value="C:nucleus"/>
    <property type="evidence" value="ECO:0007669"/>
    <property type="project" value="InterPro"/>
</dbReference>
<proteinExistence type="predicted"/>
<dbReference type="PANTHER" id="PTHR12381">
    <property type="entry name" value="HETEROGENEOUS NUCLEAR RIBONUCLEOPROTEIN U FAMILY MEMBER"/>
    <property type="match status" value="1"/>
</dbReference>
<dbReference type="InterPro" id="IPR011545">
    <property type="entry name" value="DEAD/DEAH_box_helicase_dom"/>
</dbReference>
<feature type="domain" description="HTH La-type RNA-binding" evidence="12">
    <location>
        <begin position="176"/>
        <end position="268"/>
    </location>
</feature>
<dbReference type="Gene3D" id="3.40.50.300">
    <property type="entry name" value="P-loop containing nucleotide triphosphate hydrolases"/>
    <property type="match status" value="1"/>
</dbReference>
<evidence type="ECO:0000256" key="4">
    <source>
        <dbReference type="ARBA" id="ARBA00022806"/>
    </source>
</evidence>
<dbReference type="Proteomes" id="UP000037460">
    <property type="component" value="Unassembled WGS sequence"/>
</dbReference>
<protein>
    <submittedName>
        <fullName evidence="14">RNA helicase</fullName>
    </submittedName>
</protein>
<dbReference type="InterPro" id="IPR002344">
    <property type="entry name" value="Lupus_La"/>
</dbReference>
<dbReference type="SUPFAM" id="SSF49899">
    <property type="entry name" value="Concanavalin A-like lectins/glucanases"/>
    <property type="match status" value="1"/>
</dbReference>
<dbReference type="GO" id="GO:0003724">
    <property type="term" value="F:RNA helicase activity"/>
    <property type="evidence" value="ECO:0007669"/>
    <property type="project" value="InterPro"/>
</dbReference>
<dbReference type="GO" id="GO:0004518">
    <property type="term" value="F:nuclease activity"/>
    <property type="evidence" value="ECO:0007669"/>
    <property type="project" value="UniProtKB-KW"/>
</dbReference>
<dbReference type="PROSITE" id="PS50961">
    <property type="entry name" value="HTH_LA"/>
    <property type="match status" value="1"/>
</dbReference>
<keyword evidence="6" id="KW-0067">ATP-binding</keyword>
<keyword evidence="4 14" id="KW-0347">Helicase</keyword>
<evidence type="ECO:0000259" key="10">
    <source>
        <dbReference type="PROSITE" id="PS50188"/>
    </source>
</evidence>
<dbReference type="InterPro" id="IPR002048">
    <property type="entry name" value="EF_hand_dom"/>
</dbReference>
<dbReference type="InterPro" id="IPR014014">
    <property type="entry name" value="RNA_helicase_DEAD_Q_motif"/>
</dbReference>
<keyword evidence="15" id="KW-1185">Reference proteome</keyword>
<name>A0A0M0K5T2_9EUKA</name>
<dbReference type="InterPro" id="IPR011992">
    <property type="entry name" value="EF-hand-dom_pair"/>
</dbReference>
<dbReference type="GO" id="GO:0005509">
    <property type="term" value="F:calcium ion binding"/>
    <property type="evidence" value="ECO:0007669"/>
    <property type="project" value="InterPro"/>
</dbReference>
<sequence length="736" mass="78972">MAAFAELGLDAPIVRAVEDLGWLLPTPVQQEAIPLILGGGDVMAAAETGSGKTGAFALPVLQICHEALREQAAASSQPKIAALAAAAARAQAAGGIGFGSDRDGLLQLALGTDMMGFGFGGTGKKSNGNQFVVYGDSYSRGDVIGCELDREIGSMTFYKNGVSLGEAFSVPPTLKGMALFPAICLKGAAIEYYFSDNLPNDEFMQVEISKDDDGWVDLTVIAGFNRIKQLLPSGSVVALAEALKASKQLAVSEDSTKVRRRPSYRLRSNMRVLVGACDGRRSVPFKRDFPPGEDALRAAFASFDADGNGRLDTVEIQQALSQLGMAASSSEAFAVLQRYDTDCSGGLEVAEFARLVHEQGPVPMSVSVDSGEVVAILDSVDSGEVVAILDETPKFDHILVARQDGVQGYIRVRNLHVQAWPLRQRQLSLSATLTSHRVTVLGSHAFSVEGCVIAGNATHASGGMLLRRRPDLSLDAANRTDMQIFDGDVCTVLEVADGLAVPPSAASAGAAGEGLSTCAWVRVRKTGVGEGWLSTNNVHIQGHGYAPAVKVAAAEKAGAEGMECSFWFVNADSLRSAWQSSLPMMQTLRTQEPHRLVQKTISFIEGIKGAYKNILVVSHRWETPTDPDPTGAQALAVQAYLLDHPEIDAVWFDFSSMPQGQKKTERESAEFKEMLPNINLLYLTCSVLILMDRSYMNRFWTQFEAYLSMRAITSEGLTNALDPKARVTIKTADDPR</sequence>
<organism evidence="14 15">
    <name type="scientific">Chrysochromulina tobinii</name>
    <dbReference type="NCBI Taxonomy" id="1460289"/>
    <lineage>
        <taxon>Eukaryota</taxon>
        <taxon>Haptista</taxon>
        <taxon>Haptophyta</taxon>
        <taxon>Prymnesiophyceae</taxon>
        <taxon>Prymnesiales</taxon>
        <taxon>Chrysochromulinaceae</taxon>
        <taxon>Chrysochromulina</taxon>
    </lineage>
</organism>
<evidence type="ECO:0000256" key="8">
    <source>
        <dbReference type="PROSITE-ProRule" id="PRU00332"/>
    </source>
</evidence>
<dbReference type="SMART" id="SM00715">
    <property type="entry name" value="LA"/>
    <property type="match status" value="1"/>
</dbReference>
<evidence type="ECO:0000256" key="3">
    <source>
        <dbReference type="ARBA" id="ARBA00022801"/>
    </source>
</evidence>
<dbReference type="GO" id="GO:0005524">
    <property type="term" value="F:ATP binding"/>
    <property type="evidence" value="ECO:0007669"/>
    <property type="project" value="UniProtKB-KW"/>
</dbReference>
<keyword evidence="2" id="KW-0547">Nucleotide-binding</keyword>
<dbReference type="InterPro" id="IPR003877">
    <property type="entry name" value="SPRY_dom"/>
</dbReference>
<gene>
    <name evidence="14" type="ORF">Ctob_007985</name>
</gene>
<dbReference type="SMART" id="SM00449">
    <property type="entry name" value="SPRY"/>
    <property type="match status" value="1"/>
</dbReference>
<evidence type="ECO:0000259" key="11">
    <source>
        <dbReference type="PROSITE" id="PS50222"/>
    </source>
</evidence>
<accession>A0A0M0K5T2</accession>
<dbReference type="SUPFAM" id="SSF52540">
    <property type="entry name" value="P-loop containing nucleoside triphosphate hydrolases"/>
    <property type="match status" value="1"/>
</dbReference>
<dbReference type="CDD" id="cd07323">
    <property type="entry name" value="LAM"/>
    <property type="match status" value="1"/>
</dbReference>
<dbReference type="InterPro" id="IPR036388">
    <property type="entry name" value="WH-like_DNA-bd_sf"/>
</dbReference>
<dbReference type="SUPFAM" id="SSF47473">
    <property type="entry name" value="EF-hand"/>
    <property type="match status" value="1"/>
</dbReference>
<evidence type="ECO:0000313" key="15">
    <source>
        <dbReference type="Proteomes" id="UP000037460"/>
    </source>
</evidence>
<feature type="domain" description="EF-hand" evidence="11">
    <location>
        <begin position="327"/>
        <end position="362"/>
    </location>
</feature>
<dbReference type="GO" id="GO:0000380">
    <property type="term" value="P:alternative mRNA splicing, via spliceosome"/>
    <property type="evidence" value="ECO:0007669"/>
    <property type="project" value="TreeGrafter"/>
</dbReference>
<dbReference type="PROSITE" id="PS51195">
    <property type="entry name" value="Q_MOTIF"/>
    <property type="match status" value="1"/>
</dbReference>
<dbReference type="GO" id="GO:0003723">
    <property type="term" value="F:RNA binding"/>
    <property type="evidence" value="ECO:0007669"/>
    <property type="project" value="UniProtKB-UniRule"/>
</dbReference>
<keyword evidence="5" id="KW-0106">Calcium</keyword>
<evidence type="ECO:0000313" key="14">
    <source>
        <dbReference type="EMBL" id="KOO34185.1"/>
    </source>
</evidence>
<evidence type="ECO:0000259" key="12">
    <source>
        <dbReference type="PROSITE" id="PS50961"/>
    </source>
</evidence>
<feature type="domain" description="B30.2/SPRY" evidence="10">
    <location>
        <begin position="1"/>
        <end position="203"/>
    </location>
</feature>
<dbReference type="Gene3D" id="1.10.10.10">
    <property type="entry name" value="Winged helix-like DNA-binding domain superfamily/Winged helix DNA-binding domain"/>
    <property type="match status" value="1"/>
</dbReference>
<reference evidence="15" key="1">
    <citation type="journal article" date="2015" name="PLoS Genet.">
        <title>Genome Sequence and Transcriptome Analyses of Chrysochromulina tobin: Metabolic Tools for Enhanced Algal Fitness in the Prominent Order Prymnesiales (Haptophyceae).</title>
        <authorList>
            <person name="Hovde B.T."/>
            <person name="Deodato C.R."/>
            <person name="Hunsperger H.M."/>
            <person name="Ryken S.A."/>
            <person name="Yost W."/>
            <person name="Jha R.K."/>
            <person name="Patterson J."/>
            <person name="Monnat R.J. Jr."/>
            <person name="Barlow S.B."/>
            <person name="Starkenburg S.R."/>
            <person name="Cattolico R.A."/>
        </authorList>
    </citation>
    <scope>NUCLEOTIDE SEQUENCE</scope>
    <source>
        <strain evidence="15">CCMP291</strain>
    </source>
</reference>
<dbReference type="Gene3D" id="1.10.238.10">
    <property type="entry name" value="EF-hand"/>
    <property type="match status" value="1"/>
</dbReference>
<keyword evidence="1" id="KW-0540">Nuclease</keyword>
<feature type="domain" description="DEAD-box RNA helicase Q" evidence="13">
    <location>
        <begin position="2"/>
        <end position="30"/>
    </location>
</feature>
<dbReference type="InterPro" id="IPR036390">
    <property type="entry name" value="WH_DNA-bd_sf"/>
</dbReference>
<dbReference type="PROSITE" id="PS00018">
    <property type="entry name" value="EF_HAND_1"/>
    <property type="match status" value="1"/>
</dbReference>
<dbReference type="Gene3D" id="2.60.120.920">
    <property type="match status" value="1"/>
</dbReference>
<dbReference type="SUPFAM" id="SSF46785">
    <property type="entry name" value="Winged helix' DNA-binding domain"/>
    <property type="match status" value="1"/>
</dbReference>
<feature type="short sequence motif" description="Q motif" evidence="9">
    <location>
        <begin position="2"/>
        <end position="30"/>
    </location>
</feature>
<dbReference type="InterPro" id="IPR018247">
    <property type="entry name" value="EF_Hand_1_Ca_BS"/>
</dbReference>
<evidence type="ECO:0000256" key="2">
    <source>
        <dbReference type="ARBA" id="ARBA00022741"/>
    </source>
</evidence>
<dbReference type="Pfam" id="PF13499">
    <property type="entry name" value="EF-hand_7"/>
    <property type="match status" value="1"/>
</dbReference>
<dbReference type="AlphaFoldDB" id="A0A0M0K5T2"/>
<dbReference type="GO" id="GO:0016787">
    <property type="term" value="F:hydrolase activity"/>
    <property type="evidence" value="ECO:0007669"/>
    <property type="project" value="UniProtKB-KW"/>
</dbReference>
<evidence type="ECO:0000256" key="5">
    <source>
        <dbReference type="ARBA" id="ARBA00022837"/>
    </source>
</evidence>
<dbReference type="InterPro" id="IPR027417">
    <property type="entry name" value="P-loop_NTPase"/>
</dbReference>
<feature type="domain" description="EF-hand" evidence="11">
    <location>
        <begin position="291"/>
        <end position="326"/>
    </location>
</feature>
<dbReference type="Pfam" id="PF00270">
    <property type="entry name" value="DEAD"/>
    <property type="match status" value="1"/>
</dbReference>
<dbReference type="PROSITE" id="PS50188">
    <property type="entry name" value="B302_SPRY"/>
    <property type="match status" value="1"/>
</dbReference>
<evidence type="ECO:0000256" key="6">
    <source>
        <dbReference type="ARBA" id="ARBA00022840"/>
    </source>
</evidence>